<keyword evidence="5" id="KW-0010">Activator</keyword>
<evidence type="ECO:0000256" key="5">
    <source>
        <dbReference type="ARBA" id="ARBA00023159"/>
    </source>
</evidence>
<dbReference type="SUPFAM" id="SSF89447">
    <property type="entry name" value="AbrB/MazE/MraZ-like"/>
    <property type="match status" value="1"/>
</dbReference>
<evidence type="ECO:0000256" key="2">
    <source>
        <dbReference type="ARBA" id="ARBA00022969"/>
    </source>
</evidence>
<proteinExistence type="predicted"/>
<organism evidence="9">
    <name type="scientific">Candidatus Fermentithermobacillus carboniphilus</name>
    <dbReference type="NCBI Taxonomy" id="3085328"/>
    <lineage>
        <taxon>Bacteria</taxon>
        <taxon>Bacillati</taxon>
        <taxon>Bacillota</taxon>
        <taxon>Candidatus Fermentithermobacillia</taxon>
        <taxon>Candidatus Fermentithermobacillales</taxon>
        <taxon>Candidatus Fermentithermobacillaceae</taxon>
        <taxon>Candidatus Fermentithermobacillus</taxon>
    </lineage>
</organism>
<dbReference type="EMBL" id="CP062796">
    <property type="protein sequence ID" value="QUL99620.1"/>
    <property type="molecule type" value="Genomic_DNA"/>
</dbReference>
<dbReference type="NCBIfam" id="TIGR01439">
    <property type="entry name" value="lp_hng_hel_AbrB"/>
    <property type="match status" value="1"/>
</dbReference>
<dbReference type="InterPro" id="IPR052731">
    <property type="entry name" value="B_subtilis_Trans_State_Reg"/>
</dbReference>
<evidence type="ECO:0000256" key="6">
    <source>
        <dbReference type="ARBA" id="ARBA00023163"/>
    </source>
</evidence>
<dbReference type="SMART" id="SM00966">
    <property type="entry name" value="SpoVT_AbrB"/>
    <property type="match status" value="1"/>
</dbReference>
<evidence type="ECO:0000256" key="1">
    <source>
        <dbReference type="ARBA" id="ARBA00022491"/>
    </source>
</evidence>
<dbReference type="PROSITE" id="PS51740">
    <property type="entry name" value="SPOVT_ABRB"/>
    <property type="match status" value="1"/>
</dbReference>
<reference evidence="9" key="2">
    <citation type="journal article" date="2023" name="Biology">
        <title>Prokaryotic Life Associated with Coal-Fire Gas Vents Revealed by Metagenomics.</title>
        <authorList>
            <person name="Kadnikov V.V."/>
            <person name="Mardanov A.V."/>
            <person name="Beletsky A.V."/>
            <person name="Karnachuk O.V."/>
            <person name="Ravin N.V."/>
        </authorList>
    </citation>
    <scope>NUCLEOTIDE SEQUENCE</scope>
    <source>
        <strain evidence="9">Bu02</strain>
    </source>
</reference>
<keyword evidence="4 7" id="KW-0238">DNA-binding</keyword>
<dbReference type="PANTHER" id="PTHR36432:SF4">
    <property type="entry name" value="TRANSITION STATE REGULATOR ABH-RELATED"/>
    <property type="match status" value="1"/>
</dbReference>
<dbReference type="GO" id="GO:0042802">
    <property type="term" value="F:identical protein binding"/>
    <property type="evidence" value="ECO:0007669"/>
    <property type="project" value="UniProtKB-ARBA"/>
</dbReference>
<dbReference type="InterPro" id="IPR037914">
    <property type="entry name" value="SpoVT-AbrB_sf"/>
</dbReference>
<evidence type="ECO:0000256" key="3">
    <source>
        <dbReference type="ARBA" id="ARBA00023015"/>
    </source>
</evidence>
<evidence type="ECO:0000259" key="8">
    <source>
        <dbReference type="PROSITE" id="PS51740"/>
    </source>
</evidence>
<dbReference type="AlphaFoldDB" id="A0AAT9LEP5"/>
<dbReference type="PANTHER" id="PTHR36432">
    <property type="match status" value="1"/>
</dbReference>
<dbReference type="Gene3D" id="2.10.260.10">
    <property type="match status" value="1"/>
</dbReference>
<dbReference type="GO" id="GO:0030435">
    <property type="term" value="P:sporulation resulting in formation of a cellular spore"/>
    <property type="evidence" value="ECO:0007669"/>
    <property type="project" value="UniProtKB-KW"/>
</dbReference>
<dbReference type="FunFam" id="2.10.260.10:FF:000001">
    <property type="entry name" value="Stage V sporulation protein T"/>
    <property type="match status" value="1"/>
</dbReference>
<dbReference type="KEGG" id="fcz:IMF26_06825"/>
<keyword evidence="6" id="KW-0804">Transcription</keyword>
<keyword evidence="2" id="KW-0749">Sporulation</keyword>
<protein>
    <submittedName>
        <fullName evidence="9">AbrB/MazE/SpoVT family DNA-binding domain-containing protein</fullName>
    </submittedName>
</protein>
<name>A0AAT9LEP5_9FIRM</name>
<evidence type="ECO:0000256" key="4">
    <source>
        <dbReference type="ARBA" id="ARBA00023125"/>
    </source>
</evidence>
<dbReference type="Pfam" id="PF04014">
    <property type="entry name" value="MazE_antitoxin"/>
    <property type="match status" value="1"/>
</dbReference>
<evidence type="ECO:0000256" key="7">
    <source>
        <dbReference type="PROSITE-ProRule" id="PRU01076"/>
    </source>
</evidence>
<gene>
    <name evidence="9" type="ORF">IMF26_06825</name>
</gene>
<dbReference type="InterPro" id="IPR007159">
    <property type="entry name" value="SpoVT-AbrB_dom"/>
</dbReference>
<accession>A0AAT9LEP5</accession>
<sequence>MKSTGVVRKVDELGRVVIPIELRRTLDIGEKDSLEIYVDGESIILKKYEPACVFCGNAADVEIYKGKRVCKECLQELARMAK</sequence>
<dbReference type="GO" id="GO:0003677">
    <property type="term" value="F:DNA binding"/>
    <property type="evidence" value="ECO:0007669"/>
    <property type="project" value="UniProtKB-UniRule"/>
</dbReference>
<evidence type="ECO:0000313" key="9">
    <source>
        <dbReference type="EMBL" id="QUL99620.1"/>
    </source>
</evidence>
<feature type="domain" description="SpoVT-AbrB" evidence="8">
    <location>
        <begin position="5"/>
        <end position="50"/>
    </location>
</feature>
<keyword evidence="3" id="KW-0805">Transcription regulation</keyword>
<reference evidence="9" key="1">
    <citation type="submission" date="2020-10" db="EMBL/GenBank/DDBJ databases">
        <authorList>
            <person name="Kadnikov V."/>
            <person name="Beletsky A.V."/>
            <person name="Mardanov A.V."/>
            <person name="Karnachuk O.V."/>
            <person name="Ravin N.V."/>
        </authorList>
    </citation>
    <scope>NUCLEOTIDE SEQUENCE</scope>
    <source>
        <strain evidence="9">Bu02</strain>
    </source>
</reference>
<keyword evidence="1" id="KW-0678">Repressor</keyword>